<dbReference type="PANTHER" id="PTHR45913">
    <property type="entry name" value="EPM2A-INTERACTING PROTEIN 1"/>
    <property type="match status" value="1"/>
</dbReference>
<dbReference type="EMBL" id="KL363218">
    <property type="protein sequence ID" value="KFD53355.1"/>
    <property type="molecule type" value="Genomic_DNA"/>
</dbReference>
<sequence length="362" mass="41921">MKGYFRERNIPAESITVCATDGAACMVGRYRGFIAYLKKLVPTVFTVRCIIHREQLVSKNLGGRLQQTLSHVIQVVDFIKSRPHQDRLFHQLCEDFRMLLMHTEVRWLSKGNRLQRFATLWDSVVTFLPSAKTKKILEAKVDIYCLADMFQKLNSLNLALQGRKSNIVDSKEAIVSFLQKLDVYRRNIGRREFLQFPNLKKVEEAVKVDHLILHQSHLKQLRSDMEIRFMDLMELVTPEWVSTPFQAEPTHADVEIQESQTDLRSDIAASCQFRQLGRNIWTKNDLPDRLPTLWQRAENFFIAFPSTYMVECGFSRVVTLTKSGNRIDIAARSDLRLSLSNMGPNIAKLVEKHQTQRSHEAE</sequence>
<dbReference type="Proteomes" id="UP000030764">
    <property type="component" value="Unassembled WGS sequence"/>
</dbReference>
<organism evidence="1 2">
    <name type="scientific">Trichuris suis</name>
    <name type="common">pig whipworm</name>
    <dbReference type="NCBI Taxonomy" id="68888"/>
    <lineage>
        <taxon>Eukaryota</taxon>
        <taxon>Metazoa</taxon>
        <taxon>Ecdysozoa</taxon>
        <taxon>Nematoda</taxon>
        <taxon>Enoplea</taxon>
        <taxon>Dorylaimia</taxon>
        <taxon>Trichinellida</taxon>
        <taxon>Trichuridae</taxon>
        <taxon>Trichuris</taxon>
    </lineage>
</organism>
<proteinExistence type="predicted"/>
<evidence type="ECO:0000313" key="2">
    <source>
        <dbReference type="Proteomes" id="UP000030764"/>
    </source>
</evidence>
<accession>A0A085M809</accession>
<evidence type="ECO:0000313" key="1">
    <source>
        <dbReference type="EMBL" id="KFD53355.1"/>
    </source>
</evidence>
<name>A0A085M809_9BILA</name>
<dbReference type="AlphaFoldDB" id="A0A085M809"/>
<protein>
    <recommendedName>
        <fullName evidence="3">HAT C-terminal dimerisation domain-containing protein</fullName>
    </recommendedName>
</protein>
<evidence type="ECO:0008006" key="3">
    <source>
        <dbReference type="Google" id="ProtNLM"/>
    </source>
</evidence>
<dbReference type="PANTHER" id="PTHR45913:SF22">
    <property type="entry name" value="SCAN BOX DOMAIN-CONTAINING PROTEIN"/>
    <property type="match status" value="1"/>
</dbReference>
<reference evidence="1 2" key="1">
    <citation type="journal article" date="2014" name="Nat. Genet.">
        <title>Genome and transcriptome of the porcine whipworm Trichuris suis.</title>
        <authorList>
            <person name="Jex A.R."/>
            <person name="Nejsum P."/>
            <person name="Schwarz E.M."/>
            <person name="Hu L."/>
            <person name="Young N.D."/>
            <person name="Hall R.S."/>
            <person name="Korhonen P.K."/>
            <person name="Liao S."/>
            <person name="Thamsborg S."/>
            <person name="Xia J."/>
            <person name="Xu P."/>
            <person name="Wang S."/>
            <person name="Scheerlinck J.P."/>
            <person name="Hofmann A."/>
            <person name="Sternberg P.W."/>
            <person name="Wang J."/>
            <person name="Gasser R.B."/>
        </authorList>
    </citation>
    <scope>NUCLEOTIDE SEQUENCE [LARGE SCALE GENOMIC DNA]</scope>
    <source>
        <strain evidence="1">DCEP-RM93M</strain>
    </source>
</reference>
<gene>
    <name evidence="1" type="ORF">M513_05836</name>
</gene>
<keyword evidence="2" id="KW-1185">Reference proteome</keyword>